<dbReference type="Proteomes" id="UP000237682">
    <property type="component" value="Unassembled WGS sequence"/>
</dbReference>
<keyword evidence="1" id="KW-1133">Transmembrane helix</keyword>
<evidence type="ECO:0000313" key="4">
    <source>
        <dbReference type="Proteomes" id="UP000237682"/>
    </source>
</evidence>
<proteinExistence type="predicted"/>
<dbReference type="AlphaFoldDB" id="A0A2S9QA88"/>
<dbReference type="RefSeq" id="WP_105863549.1">
    <property type="nucleotide sequence ID" value="NZ_PUEJ01000006.1"/>
</dbReference>
<gene>
    <name evidence="3" type="ORF">C5L14_18635</name>
</gene>
<dbReference type="Pfam" id="PF14317">
    <property type="entry name" value="YcxB"/>
    <property type="match status" value="1"/>
</dbReference>
<evidence type="ECO:0000256" key="1">
    <source>
        <dbReference type="SAM" id="Phobius"/>
    </source>
</evidence>
<keyword evidence="1" id="KW-0472">Membrane</keyword>
<keyword evidence="4" id="KW-1185">Reference proteome</keyword>
<organism evidence="3 4">
    <name type="scientific">Labrys okinawensis</name>
    <dbReference type="NCBI Taxonomy" id="346911"/>
    <lineage>
        <taxon>Bacteria</taxon>
        <taxon>Pseudomonadati</taxon>
        <taxon>Pseudomonadota</taxon>
        <taxon>Alphaproteobacteria</taxon>
        <taxon>Hyphomicrobiales</taxon>
        <taxon>Xanthobacteraceae</taxon>
        <taxon>Labrys</taxon>
    </lineage>
</organism>
<evidence type="ECO:0000259" key="2">
    <source>
        <dbReference type="Pfam" id="PF14317"/>
    </source>
</evidence>
<evidence type="ECO:0000313" key="3">
    <source>
        <dbReference type="EMBL" id="PRH86255.1"/>
    </source>
</evidence>
<accession>A0A2S9QA88</accession>
<reference evidence="3 4" key="1">
    <citation type="submission" date="2018-02" db="EMBL/GenBank/DDBJ databases">
        <title>Whole genome sequencing of endophytic bacterium.</title>
        <authorList>
            <person name="Eedara R."/>
            <person name="Podile A.R."/>
        </authorList>
    </citation>
    <scope>NUCLEOTIDE SEQUENCE [LARGE SCALE GENOMIC DNA]</scope>
    <source>
        <strain evidence="3 4">RP1T</strain>
    </source>
</reference>
<dbReference type="InterPro" id="IPR025588">
    <property type="entry name" value="YcxB-like_C"/>
</dbReference>
<dbReference type="EMBL" id="PUEJ01000006">
    <property type="protein sequence ID" value="PRH86255.1"/>
    <property type="molecule type" value="Genomic_DNA"/>
</dbReference>
<name>A0A2S9QA88_9HYPH</name>
<dbReference type="OrthoDB" id="192188at2"/>
<protein>
    <recommendedName>
        <fullName evidence="2">YcxB-like C-terminal domain-containing protein</fullName>
    </recommendedName>
</protein>
<comment type="caution">
    <text evidence="3">The sequence shown here is derived from an EMBL/GenBank/DDBJ whole genome shotgun (WGS) entry which is preliminary data.</text>
</comment>
<feature type="transmembrane region" description="Helical" evidence="1">
    <location>
        <begin position="33"/>
        <end position="52"/>
    </location>
</feature>
<feature type="transmembrane region" description="Helical" evidence="1">
    <location>
        <begin position="72"/>
        <end position="94"/>
    </location>
</feature>
<feature type="domain" description="YcxB-like C-terminal" evidence="2">
    <location>
        <begin position="125"/>
        <end position="175"/>
    </location>
</feature>
<sequence length="185" mass="20959">MSTNKISFQPTLTDCIHAYRFHYWRAAMAPKAIAMRTAFALGMIALGVFFAWNGRGSPADLTAAAVRTPAFLFWAIGAILIFVIGLPLLGQALVPRQVHRIYEQQKSLHLPFDISWNRDGAVVETGESRYVIPTANIRYWRESKEAFLLYQSDILFNFIMKRAFTSPRQLDSFRADLKASGSPER</sequence>
<keyword evidence="1" id="KW-0812">Transmembrane</keyword>